<evidence type="ECO:0008006" key="4">
    <source>
        <dbReference type="Google" id="ProtNLM"/>
    </source>
</evidence>
<evidence type="ECO:0000256" key="1">
    <source>
        <dbReference type="SAM" id="SignalP"/>
    </source>
</evidence>
<keyword evidence="1" id="KW-0732">Signal</keyword>
<accession>A0A0L0G3J0</accession>
<name>A0A0L0G3J0_9EUKA</name>
<dbReference type="EMBL" id="KQ241836">
    <property type="protein sequence ID" value="KNC83406.1"/>
    <property type="molecule type" value="Genomic_DNA"/>
</dbReference>
<organism evidence="2 3">
    <name type="scientific">Sphaeroforma arctica JP610</name>
    <dbReference type="NCBI Taxonomy" id="667725"/>
    <lineage>
        <taxon>Eukaryota</taxon>
        <taxon>Ichthyosporea</taxon>
        <taxon>Ichthyophonida</taxon>
        <taxon>Sphaeroforma</taxon>
    </lineage>
</organism>
<gene>
    <name evidence="2" type="ORF">SARC_04347</name>
</gene>
<sequence>MKYTPALLATLVASARGAAVDASVDSRDEADVDLISDDVMTRIRQLNGQPASPQHDLGELGHRARRQADGEVYGTVIVDYGVTMHIHKDICVNEQEVNIVANEPEDYWMWRQCCPMLIPAAVEPEQPTTSLVDCPVWMSENCETLEVYTGDYTFSLWTDSDLANETYTPQWFEDTSYWWNTHQKVEQFGHCMNRITNIFHMANAAEPMTFTHLISSRQRSVQASQHLINLIGAVLGGNATQNTNYEETWWRDSGGLRQIKKADRITHACMRRALDLDWGTAERTMWNNAQKQPWNTFINKRFPDAIRTEQTSHSETIPTFPTGIDTRVTDPSWNITYIDELRAGGGTVIPIPVDALNITDPANSDNLFCAPPKVGVLHRIEGSGNRTFEDFSILERVLERQGISTYDNFTVWSGNSSEEQIGAFRSYGLLFAPFSSQSKNSAFFEGIMGYIEVQSTYPGYINVSPFSMGPDLADVYFVTSEAHLPNISSCPESHGCTSQKQYKTNTFMLEYLLTTAVDQQLERLRTACTEWQSTYPRPAVDPTVFEADYQQSPPLNTLSTTCAQSGTDCEIWNNVNQVCMNYNWWAVEYCADYCGIECTDSFEF</sequence>
<keyword evidence="3" id="KW-1185">Reference proteome</keyword>
<dbReference type="Proteomes" id="UP000054560">
    <property type="component" value="Unassembled WGS sequence"/>
</dbReference>
<proteinExistence type="predicted"/>
<dbReference type="RefSeq" id="XP_014157308.1">
    <property type="nucleotide sequence ID" value="XM_014301833.1"/>
</dbReference>
<dbReference type="AlphaFoldDB" id="A0A0L0G3J0"/>
<evidence type="ECO:0000313" key="3">
    <source>
        <dbReference type="Proteomes" id="UP000054560"/>
    </source>
</evidence>
<dbReference type="GeneID" id="25904851"/>
<protein>
    <recommendedName>
        <fullName evidence="4">ShKT domain-containing protein</fullName>
    </recommendedName>
</protein>
<evidence type="ECO:0000313" key="2">
    <source>
        <dbReference type="EMBL" id="KNC83406.1"/>
    </source>
</evidence>
<feature type="signal peptide" evidence="1">
    <location>
        <begin position="1"/>
        <end position="17"/>
    </location>
</feature>
<reference evidence="2 3" key="1">
    <citation type="submission" date="2011-02" db="EMBL/GenBank/DDBJ databases">
        <title>The Genome Sequence of Sphaeroforma arctica JP610.</title>
        <authorList>
            <consortium name="The Broad Institute Genome Sequencing Platform"/>
            <person name="Russ C."/>
            <person name="Cuomo C."/>
            <person name="Young S.K."/>
            <person name="Zeng Q."/>
            <person name="Gargeya S."/>
            <person name="Alvarado L."/>
            <person name="Berlin A."/>
            <person name="Chapman S.B."/>
            <person name="Chen Z."/>
            <person name="Freedman E."/>
            <person name="Gellesch M."/>
            <person name="Goldberg J."/>
            <person name="Griggs A."/>
            <person name="Gujja S."/>
            <person name="Heilman E."/>
            <person name="Heiman D."/>
            <person name="Howarth C."/>
            <person name="Mehta T."/>
            <person name="Neiman D."/>
            <person name="Pearson M."/>
            <person name="Roberts A."/>
            <person name="Saif S."/>
            <person name="Shea T."/>
            <person name="Shenoy N."/>
            <person name="Sisk P."/>
            <person name="Stolte C."/>
            <person name="Sykes S."/>
            <person name="White J."/>
            <person name="Yandava C."/>
            <person name="Burger G."/>
            <person name="Gray M.W."/>
            <person name="Holland P.W.H."/>
            <person name="King N."/>
            <person name="Lang F.B.F."/>
            <person name="Roger A.J."/>
            <person name="Ruiz-Trillo I."/>
            <person name="Haas B."/>
            <person name="Nusbaum C."/>
            <person name="Birren B."/>
        </authorList>
    </citation>
    <scope>NUCLEOTIDE SEQUENCE [LARGE SCALE GENOMIC DNA]</scope>
    <source>
        <strain evidence="2 3">JP610</strain>
    </source>
</reference>
<feature type="chain" id="PRO_5005539068" description="ShKT domain-containing protein" evidence="1">
    <location>
        <begin position="18"/>
        <end position="604"/>
    </location>
</feature>